<dbReference type="Proteomes" id="UP000824596">
    <property type="component" value="Unassembled WGS sequence"/>
</dbReference>
<evidence type="ECO:0000313" key="1">
    <source>
        <dbReference type="EMBL" id="KAH0966702.1"/>
    </source>
</evidence>
<dbReference type="AlphaFoldDB" id="A0A9P8N8R3"/>
<comment type="caution">
    <text evidence="1">The sequence shown here is derived from an EMBL/GenBank/DDBJ whole genome shotgun (WGS) entry which is preliminary data.</text>
</comment>
<reference evidence="1" key="1">
    <citation type="submission" date="2021-09" db="EMBL/GenBank/DDBJ databases">
        <title>A high-quality genome of the endoparasitic fungus Hirsutella rhossiliensis with a comparison of Hirsutella genomes reveals transposable elements contributing to genome size variation.</title>
        <authorList>
            <person name="Lin R."/>
            <person name="Jiao Y."/>
            <person name="Sun X."/>
            <person name="Ling J."/>
            <person name="Xie B."/>
            <person name="Cheng X."/>
        </authorList>
    </citation>
    <scope>NUCLEOTIDE SEQUENCE</scope>
    <source>
        <strain evidence="1">HR02</strain>
    </source>
</reference>
<dbReference type="EMBL" id="JAIZPD010000002">
    <property type="protein sequence ID" value="KAH0966702.1"/>
    <property type="molecule type" value="Genomic_DNA"/>
</dbReference>
<proteinExistence type="predicted"/>
<gene>
    <name evidence="1" type="ORF">HRG_02111</name>
</gene>
<dbReference type="RefSeq" id="XP_044724215.1">
    <property type="nucleotide sequence ID" value="XM_044860582.1"/>
</dbReference>
<sequence length="171" mass="18922">MQSTVGRKAPGGRTDFVMYADVVFVTYTRSRVHDKEEFHRCLRHSVADSLSRVKATSKVTVDVFGSRELHEDGTPHYHVVLRFSKRVYWPRARLSLSVWILVGDKRVVDTHSINIKKKRHGESVAEFLYSVQTYVAKGGDVFGNWIGGRTVLASGFGPGPALVSGGGMGGQ</sequence>
<organism evidence="1 2">
    <name type="scientific">Hirsutella rhossiliensis</name>
    <dbReference type="NCBI Taxonomy" id="111463"/>
    <lineage>
        <taxon>Eukaryota</taxon>
        <taxon>Fungi</taxon>
        <taxon>Dikarya</taxon>
        <taxon>Ascomycota</taxon>
        <taxon>Pezizomycotina</taxon>
        <taxon>Sordariomycetes</taxon>
        <taxon>Hypocreomycetidae</taxon>
        <taxon>Hypocreales</taxon>
        <taxon>Ophiocordycipitaceae</taxon>
        <taxon>Hirsutella</taxon>
    </lineage>
</organism>
<evidence type="ECO:0000313" key="2">
    <source>
        <dbReference type="Proteomes" id="UP000824596"/>
    </source>
</evidence>
<dbReference type="Gene3D" id="3.40.1310.20">
    <property type="match status" value="1"/>
</dbReference>
<name>A0A9P8N8R3_9HYPO</name>
<keyword evidence="2" id="KW-1185">Reference proteome</keyword>
<protein>
    <submittedName>
        <fullName evidence="1">Geminivirus rep catalytic domain-containing protein</fullName>
    </submittedName>
</protein>
<dbReference type="SUPFAM" id="SSF55464">
    <property type="entry name" value="Origin of replication-binding domain, RBD-like"/>
    <property type="match status" value="1"/>
</dbReference>
<dbReference type="OrthoDB" id="5147171at2759"/>
<dbReference type="GeneID" id="68351240"/>
<accession>A0A9P8N8R3</accession>